<evidence type="ECO:0000313" key="7">
    <source>
        <dbReference type="Proteomes" id="UP000268192"/>
    </source>
</evidence>
<evidence type="ECO:0000256" key="3">
    <source>
        <dbReference type="ARBA" id="ARBA00022801"/>
    </source>
</evidence>
<accession>A0A3S9B6Z4</accession>
<dbReference type="Proteomes" id="UP000268192">
    <property type="component" value="Chromosome"/>
</dbReference>
<evidence type="ECO:0000256" key="1">
    <source>
        <dbReference type="ARBA" id="ARBA00007074"/>
    </source>
</evidence>
<dbReference type="Pfam" id="PF00877">
    <property type="entry name" value="NLPC_P60"/>
    <property type="match status" value="1"/>
</dbReference>
<dbReference type="KEGG" id="abaw:D5400_16590"/>
<proteinExistence type="inferred from homology"/>
<sequence length="149" mass="16391">MTTPVITRQRILDEARRWLGTPYRHQGSSLGIGCDCLGLVRGVWRAVYGCEPEAPGPYAADWADGNQGERLLEAAERHCGAAFGLAVAQPGDLIVLRWRPDQPARHIGILSGRDHFIHAYEQASVVQSALVPSWRRRVAAAYCFPGITD</sequence>
<protein>
    <submittedName>
        <fullName evidence="6">Peptidase P60</fullName>
    </submittedName>
</protein>
<dbReference type="EMBL" id="CP032509">
    <property type="protein sequence ID" value="AZN72674.1"/>
    <property type="molecule type" value="Genomic_DNA"/>
</dbReference>
<reference evidence="6 7" key="1">
    <citation type="submission" date="2018-09" db="EMBL/GenBank/DDBJ databases">
        <title>Marinorhizobium profundi gen. nov., sp. nov., isolated from a deep-sea sediment sample from the New Britain Trench and proposal of Marinorhizobiaceae fam. nov. in the order Rhizobiales of the class Alphaproteobacteria.</title>
        <authorList>
            <person name="Cao J."/>
        </authorList>
    </citation>
    <scope>NUCLEOTIDE SEQUENCE [LARGE SCALE GENOMIC DNA]</scope>
    <source>
        <strain evidence="6 7">WS11</strain>
    </source>
</reference>
<keyword evidence="2" id="KW-0645">Protease</keyword>
<gene>
    <name evidence="6" type="ORF">D5400_16590</name>
</gene>
<evidence type="ECO:0000256" key="2">
    <source>
        <dbReference type="ARBA" id="ARBA00022670"/>
    </source>
</evidence>
<keyword evidence="3" id="KW-0378">Hydrolase</keyword>
<dbReference type="RefSeq" id="WP_126010999.1">
    <property type="nucleotide sequence ID" value="NZ_CP032509.1"/>
</dbReference>
<dbReference type="PROSITE" id="PS51935">
    <property type="entry name" value="NLPC_P60"/>
    <property type="match status" value="1"/>
</dbReference>
<dbReference type="SUPFAM" id="SSF54001">
    <property type="entry name" value="Cysteine proteinases"/>
    <property type="match status" value="1"/>
</dbReference>
<evidence type="ECO:0000256" key="4">
    <source>
        <dbReference type="ARBA" id="ARBA00022807"/>
    </source>
</evidence>
<keyword evidence="7" id="KW-1185">Reference proteome</keyword>
<comment type="similarity">
    <text evidence="1">Belongs to the peptidase C40 family.</text>
</comment>
<dbReference type="AlphaFoldDB" id="A0A3S9B6Z4"/>
<dbReference type="InterPro" id="IPR038765">
    <property type="entry name" value="Papain-like_cys_pep_sf"/>
</dbReference>
<dbReference type="Gene3D" id="3.90.1720.10">
    <property type="entry name" value="endopeptidase domain like (from Nostoc punctiforme)"/>
    <property type="match status" value="1"/>
</dbReference>
<dbReference type="OrthoDB" id="6058745at2"/>
<name>A0A3S9B6Z4_9HYPH</name>
<dbReference type="InterPro" id="IPR011929">
    <property type="entry name" value="Phage_pept_NlpC/P60"/>
</dbReference>
<keyword evidence="4" id="KW-0788">Thiol protease</keyword>
<evidence type="ECO:0000259" key="5">
    <source>
        <dbReference type="PROSITE" id="PS51935"/>
    </source>
</evidence>
<dbReference type="InterPro" id="IPR000064">
    <property type="entry name" value="NLP_P60_dom"/>
</dbReference>
<organism evidence="6 7">
    <name type="scientific">Georhizobium profundi</name>
    <dbReference type="NCBI Taxonomy" id="2341112"/>
    <lineage>
        <taxon>Bacteria</taxon>
        <taxon>Pseudomonadati</taxon>
        <taxon>Pseudomonadota</taxon>
        <taxon>Alphaproteobacteria</taxon>
        <taxon>Hyphomicrobiales</taxon>
        <taxon>Rhizobiaceae</taxon>
        <taxon>Georhizobium</taxon>
    </lineage>
</organism>
<dbReference type="GO" id="GO:0008234">
    <property type="term" value="F:cysteine-type peptidase activity"/>
    <property type="evidence" value="ECO:0007669"/>
    <property type="project" value="UniProtKB-KW"/>
</dbReference>
<feature type="domain" description="NlpC/P60" evidence="5">
    <location>
        <begin position="5"/>
        <end position="145"/>
    </location>
</feature>
<dbReference type="NCBIfam" id="TIGR02219">
    <property type="entry name" value="phage_NlpC_fam"/>
    <property type="match status" value="1"/>
</dbReference>
<dbReference type="GO" id="GO:0006508">
    <property type="term" value="P:proteolysis"/>
    <property type="evidence" value="ECO:0007669"/>
    <property type="project" value="UniProtKB-KW"/>
</dbReference>
<evidence type="ECO:0000313" key="6">
    <source>
        <dbReference type="EMBL" id="AZN72674.1"/>
    </source>
</evidence>